<feature type="region of interest" description="Disordered" evidence="1">
    <location>
        <begin position="115"/>
        <end position="142"/>
    </location>
</feature>
<name>A0AAD1X6E4_EUPCR</name>
<protein>
    <submittedName>
        <fullName evidence="2">Uncharacterized protein</fullName>
    </submittedName>
</protein>
<evidence type="ECO:0000313" key="3">
    <source>
        <dbReference type="Proteomes" id="UP001295684"/>
    </source>
</evidence>
<dbReference type="AlphaFoldDB" id="A0AAD1X6E4"/>
<evidence type="ECO:0000256" key="1">
    <source>
        <dbReference type="SAM" id="MobiDB-lite"/>
    </source>
</evidence>
<keyword evidence="3" id="KW-1185">Reference proteome</keyword>
<accession>A0AAD1X6E4</accession>
<dbReference type="EMBL" id="CAMPGE010003632">
    <property type="protein sequence ID" value="CAI2362474.1"/>
    <property type="molecule type" value="Genomic_DNA"/>
</dbReference>
<organism evidence="2 3">
    <name type="scientific">Euplotes crassus</name>
    <dbReference type="NCBI Taxonomy" id="5936"/>
    <lineage>
        <taxon>Eukaryota</taxon>
        <taxon>Sar</taxon>
        <taxon>Alveolata</taxon>
        <taxon>Ciliophora</taxon>
        <taxon>Intramacronucleata</taxon>
        <taxon>Spirotrichea</taxon>
        <taxon>Hypotrichia</taxon>
        <taxon>Euplotida</taxon>
        <taxon>Euplotidae</taxon>
        <taxon>Moneuplotes</taxon>
    </lineage>
</organism>
<feature type="compositionally biased region" description="Polar residues" evidence="1">
    <location>
        <begin position="477"/>
        <end position="491"/>
    </location>
</feature>
<feature type="region of interest" description="Disordered" evidence="1">
    <location>
        <begin position="318"/>
        <end position="342"/>
    </location>
</feature>
<gene>
    <name evidence="2" type="ORF">ECRASSUSDP1_LOCUS3797</name>
</gene>
<evidence type="ECO:0000313" key="2">
    <source>
        <dbReference type="EMBL" id="CAI2362474.1"/>
    </source>
</evidence>
<feature type="region of interest" description="Disordered" evidence="1">
    <location>
        <begin position="457"/>
        <end position="491"/>
    </location>
</feature>
<proteinExistence type="predicted"/>
<sequence length="491" mass="55935">MSRNKKNYLVETDSYDEKCVGNETKSQYLNTMKPEQPSIKINIVESSNTRSEIGKFKNAHKIRDSDSMNKSNSFLKPECSGSISSKLKKDNVVIITSKLASKNSTAIQIDFKDNDSANQDLKGAGESDSLSSQRCKKNGHDESSLQINLLDQVKDISHGAERFSTVSDSNSNSLINLVAKHKTKPSKVKKMKFYKFGKEMPLSLNEIKNITKSGNSIPHEQLLKLRVGSKIPFRDILRLKYLYKDIQKIKQRNKSENEVKHKRVFAAYIPKRLESSNCTSDKDYEPKKITLIEDIMIKDKNYDSQKLIAKIESPKPRKKVALSGSKTERLQPRATNSGFPQRNSIGALKMFTARKVRNTFNCSSRARNDPKWKKFLEKVCVDHHNKLSVMNFLQNTKTQPFKNELLNPALSKKRLQTSNTKYHNGRRNLKIKPPKANDKCKFTIDYFGTILSKEPKLNIPTKGSSSKKESLSYPMSLLQQRSSSTAQVTRR</sequence>
<feature type="compositionally biased region" description="Polar residues" evidence="1">
    <location>
        <begin position="333"/>
        <end position="342"/>
    </location>
</feature>
<comment type="caution">
    <text evidence="2">The sequence shown here is derived from an EMBL/GenBank/DDBJ whole genome shotgun (WGS) entry which is preliminary data.</text>
</comment>
<reference evidence="2" key="1">
    <citation type="submission" date="2023-07" db="EMBL/GenBank/DDBJ databases">
        <authorList>
            <consortium name="AG Swart"/>
            <person name="Singh M."/>
            <person name="Singh A."/>
            <person name="Seah K."/>
            <person name="Emmerich C."/>
        </authorList>
    </citation>
    <scope>NUCLEOTIDE SEQUENCE</scope>
    <source>
        <strain evidence="2">DP1</strain>
    </source>
</reference>
<dbReference type="Proteomes" id="UP001295684">
    <property type="component" value="Unassembled WGS sequence"/>
</dbReference>